<evidence type="ECO:0000259" key="4">
    <source>
        <dbReference type="Pfam" id="PF07833"/>
    </source>
</evidence>
<dbReference type="RefSeq" id="WP_282910635.1">
    <property type="nucleotide sequence ID" value="NZ_JAGRPV010000001.1"/>
</dbReference>
<dbReference type="InterPro" id="IPR050836">
    <property type="entry name" value="SDS22/Internalin_LRR"/>
</dbReference>
<reference evidence="5" key="1">
    <citation type="submission" date="2023-04" db="EMBL/GenBank/DDBJ databases">
        <title>Comparative genomic analysis of Cohnella hashimotonis sp. nov., isolated from the International Space Station.</title>
        <authorList>
            <person name="Venkateswaran K."/>
            <person name="Simpson A."/>
        </authorList>
    </citation>
    <scope>NUCLEOTIDE SEQUENCE</scope>
    <source>
        <strain evidence="5">F6_2S_P_1</strain>
    </source>
</reference>
<gene>
    <name evidence="5" type="ORF">KB449_23285</name>
</gene>
<dbReference type="InterPro" id="IPR003591">
    <property type="entry name" value="Leu-rich_rpt_typical-subtyp"/>
</dbReference>
<dbReference type="InterPro" id="IPR036582">
    <property type="entry name" value="Mao_N_sf"/>
</dbReference>
<dbReference type="SMART" id="SM00365">
    <property type="entry name" value="LRR_SD22"/>
    <property type="match status" value="5"/>
</dbReference>
<dbReference type="SUPFAM" id="SSF52058">
    <property type="entry name" value="L domain-like"/>
    <property type="match status" value="1"/>
</dbReference>
<dbReference type="Pfam" id="PF12799">
    <property type="entry name" value="LRR_4"/>
    <property type="match status" value="2"/>
</dbReference>
<evidence type="ECO:0000313" key="6">
    <source>
        <dbReference type="Proteomes" id="UP001161691"/>
    </source>
</evidence>
<dbReference type="Gene3D" id="3.80.10.10">
    <property type="entry name" value="Ribonuclease Inhibitor"/>
    <property type="match status" value="1"/>
</dbReference>
<dbReference type="PANTHER" id="PTHR46652:SF3">
    <property type="entry name" value="LEUCINE-RICH REPEAT-CONTAINING PROTEIN 9"/>
    <property type="match status" value="1"/>
</dbReference>
<dbReference type="InterPro" id="IPR001611">
    <property type="entry name" value="Leu-rich_rpt"/>
</dbReference>
<dbReference type="Proteomes" id="UP001161691">
    <property type="component" value="Unassembled WGS sequence"/>
</dbReference>
<dbReference type="InterPro" id="IPR032675">
    <property type="entry name" value="LRR_dom_sf"/>
</dbReference>
<accession>A0ABT6TMD2</accession>
<evidence type="ECO:0000313" key="5">
    <source>
        <dbReference type="EMBL" id="MDI4647894.1"/>
    </source>
</evidence>
<keyword evidence="3" id="KW-0732">Signal</keyword>
<feature type="domain" description="Copper amine oxidase-like N-terminal" evidence="4">
    <location>
        <begin position="287"/>
        <end position="390"/>
    </location>
</feature>
<name>A0ABT6TMD2_9BACL</name>
<evidence type="ECO:0000256" key="2">
    <source>
        <dbReference type="ARBA" id="ARBA00022737"/>
    </source>
</evidence>
<dbReference type="PROSITE" id="PS51450">
    <property type="entry name" value="LRR"/>
    <property type="match status" value="3"/>
</dbReference>
<dbReference type="EMBL" id="JAGRPV010000001">
    <property type="protein sequence ID" value="MDI4647894.1"/>
    <property type="molecule type" value="Genomic_DNA"/>
</dbReference>
<proteinExistence type="predicted"/>
<protein>
    <submittedName>
        <fullName evidence="5">Stalk domain-containing protein</fullName>
    </submittedName>
</protein>
<dbReference type="SMART" id="SM00369">
    <property type="entry name" value="LRR_TYP"/>
    <property type="match status" value="4"/>
</dbReference>
<keyword evidence="6" id="KW-1185">Reference proteome</keyword>
<dbReference type="Gene3D" id="3.30.457.10">
    <property type="entry name" value="Copper amine oxidase-like, N-terminal domain"/>
    <property type="match status" value="2"/>
</dbReference>
<keyword evidence="2" id="KW-0677">Repeat</keyword>
<feature type="signal peptide" evidence="3">
    <location>
        <begin position="1"/>
        <end position="22"/>
    </location>
</feature>
<evidence type="ECO:0000256" key="1">
    <source>
        <dbReference type="ARBA" id="ARBA00022614"/>
    </source>
</evidence>
<sequence length="394" mass="44305">MSKVLSGLLFASAMFLSLPGQAWMEAAPPQDVQLQQDSEVHFQDQMLETAIRQQLQKKDDAAVTTTDMASLTTLNLTGVKSIAGLQYATNLTQLYLSAGEVEDIRPLSALTKLTSLNLSDNHIADLSPLKPLTKLQSLYLTKNRITDLQALAGLTRLSSLYAGNNQIKDLAPLKKMTQLVDLNFAGNLVYDLEPLRSLKNIAYLDLSYNRVWNLEPIRNHTFAHYYDTGALIYGLNFVGNYLDLRRTSSSYKILNALEQMDSPSSTTPIKKFERLVIGSTTAYIWESPFQLTHAPFIVSDRTYVPIRFVSKWLGAEVGWDQTKKEVTIRKGTQTIRWTVNEKNADVNGQTVPYDVPMLLKNNSAFVPVRFVSERLDASVEYMTNPKTVLIFDHK</sequence>
<dbReference type="SUPFAM" id="SSF55383">
    <property type="entry name" value="Copper amine oxidase, domain N"/>
    <property type="match status" value="1"/>
</dbReference>
<dbReference type="InterPro" id="IPR012854">
    <property type="entry name" value="Cu_amine_oxidase-like_N"/>
</dbReference>
<dbReference type="Pfam" id="PF07833">
    <property type="entry name" value="Cu_amine_oxidN1"/>
    <property type="match status" value="1"/>
</dbReference>
<dbReference type="InterPro" id="IPR025875">
    <property type="entry name" value="Leu-rich_rpt_4"/>
</dbReference>
<feature type="chain" id="PRO_5047138065" evidence="3">
    <location>
        <begin position="23"/>
        <end position="394"/>
    </location>
</feature>
<dbReference type="PANTHER" id="PTHR46652">
    <property type="entry name" value="LEUCINE-RICH REPEAT AND IQ DOMAIN-CONTAINING PROTEIN 1-RELATED"/>
    <property type="match status" value="1"/>
</dbReference>
<evidence type="ECO:0000256" key="3">
    <source>
        <dbReference type="SAM" id="SignalP"/>
    </source>
</evidence>
<keyword evidence="1" id="KW-0433">Leucine-rich repeat</keyword>
<organism evidence="5 6">
    <name type="scientific">Cohnella hashimotonis</name>
    <dbReference type="NCBI Taxonomy" id="2826895"/>
    <lineage>
        <taxon>Bacteria</taxon>
        <taxon>Bacillati</taxon>
        <taxon>Bacillota</taxon>
        <taxon>Bacilli</taxon>
        <taxon>Bacillales</taxon>
        <taxon>Paenibacillaceae</taxon>
        <taxon>Cohnella</taxon>
    </lineage>
</organism>
<comment type="caution">
    <text evidence="5">The sequence shown here is derived from an EMBL/GenBank/DDBJ whole genome shotgun (WGS) entry which is preliminary data.</text>
</comment>